<sequence>MQIAAAIRNIFMQLHETLDKLNHEQYTQPSKALFNATIGQHVRHIVELFQCLENGYENGIVNYEHRKRDKNIETNKQLAIQLLHEISSRLIREDKSIQLEMNYDDLSNETVVVNSNYYREVVYNLEHTVHHMALIRVGVSEVSDLILPDSFGVASSTMKHRDTCAQ</sequence>
<name>A0AAT9GL88_9BACT</name>
<dbReference type="Gene3D" id="1.20.120.450">
    <property type="entry name" value="dinb family like domain"/>
    <property type="match status" value="1"/>
</dbReference>
<evidence type="ECO:0008006" key="2">
    <source>
        <dbReference type="Google" id="ProtNLM"/>
    </source>
</evidence>
<gene>
    <name evidence="1" type="ORF">KACHI17_22350</name>
</gene>
<dbReference type="EMBL" id="AP029612">
    <property type="protein sequence ID" value="BFG71354.1"/>
    <property type="molecule type" value="Genomic_DNA"/>
</dbReference>
<protein>
    <recommendedName>
        <fullName evidence="2">DinB family protein</fullName>
    </recommendedName>
</protein>
<dbReference type="PANTHER" id="PTHR39473">
    <property type="match status" value="1"/>
</dbReference>
<dbReference type="AlphaFoldDB" id="A0AAT9GL88"/>
<organism evidence="1">
    <name type="scientific">Sediminibacterium sp. KACHI17</name>
    <dbReference type="NCBI Taxonomy" id="1751071"/>
    <lineage>
        <taxon>Bacteria</taxon>
        <taxon>Pseudomonadati</taxon>
        <taxon>Bacteroidota</taxon>
        <taxon>Chitinophagia</taxon>
        <taxon>Chitinophagales</taxon>
        <taxon>Chitinophagaceae</taxon>
        <taxon>Sediminibacterium</taxon>
    </lineage>
</organism>
<evidence type="ECO:0000313" key="1">
    <source>
        <dbReference type="EMBL" id="BFG71354.1"/>
    </source>
</evidence>
<dbReference type="SUPFAM" id="SSF109854">
    <property type="entry name" value="DinB/YfiT-like putative metalloenzymes"/>
    <property type="match status" value="1"/>
</dbReference>
<proteinExistence type="predicted"/>
<dbReference type="InterPro" id="IPR034660">
    <property type="entry name" value="DinB/YfiT-like"/>
</dbReference>
<accession>A0AAT9GL88</accession>
<dbReference type="RefSeq" id="WP_353548987.1">
    <property type="nucleotide sequence ID" value="NZ_AP029612.1"/>
</dbReference>
<reference evidence="1" key="1">
    <citation type="submission" date="2024-02" db="EMBL/GenBank/DDBJ databases">
        <title>Sediminibacterium planktonica sp. nov. and Sediminibacterium longus sp. nov., isolated from surface lake and river water.</title>
        <authorList>
            <person name="Watanabe K."/>
            <person name="Takemine S."/>
            <person name="Ishii Y."/>
            <person name="Ogata Y."/>
            <person name="Shindo C."/>
            <person name="Suda W."/>
        </authorList>
    </citation>
    <scope>NUCLEOTIDE SEQUENCE</scope>
    <source>
        <strain evidence="1">KACHI17</strain>
    </source>
</reference>
<dbReference type="PANTHER" id="PTHR39473:SF1">
    <property type="entry name" value="DINB-LIKE DOMAIN-CONTAINING PROTEIN"/>
    <property type="match status" value="1"/>
</dbReference>